<dbReference type="PANTHER" id="PTHR38332:SF2">
    <property type="entry name" value="PROTEIN QUIVER"/>
    <property type="match status" value="1"/>
</dbReference>
<dbReference type="GO" id="GO:0032222">
    <property type="term" value="P:regulation of synaptic transmission, cholinergic"/>
    <property type="evidence" value="ECO:0007669"/>
    <property type="project" value="InterPro"/>
</dbReference>
<dbReference type="EMBL" id="CAJHNH020000735">
    <property type="protein sequence ID" value="CAG5119554.1"/>
    <property type="molecule type" value="Genomic_DNA"/>
</dbReference>
<evidence type="ECO:0000313" key="5">
    <source>
        <dbReference type="Proteomes" id="UP000678393"/>
    </source>
</evidence>
<accession>A0A8S3YR23</accession>
<evidence type="ECO:0000313" key="4">
    <source>
        <dbReference type="EMBL" id="CAG5119554.1"/>
    </source>
</evidence>
<dbReference type="Pfam" id="PF17064">
    <property type="entry name" value="QVR"/>
    <property type="match status" value="1"/>
</dbReference>
<organism evidence="4 5">
    <name type="scientific">Candidula unifasciata</name>
    <dbReference type="NCBI Taxonomy" id="100452"/>
    <lineage>
        <taxon>Eukaryota</taxon>
        <taxon>Metazoa</taxon>
        <taxon>Spiralia</taxon>
        <taxon>Lophotrochozoa</taxon>
        <taxon>Mollusca</taxon>
        <taxon>Gastropoda</taxon>
        <taxon>Heterobranchia</taxon>
        <taxon>Euthyneura</taxon>
        <taxon>Panpulmonata</taxon>
        <taxon>Eupulmonata</taxon>
        <taxon>Stylommatophora</taxon>
        <taxon>Helicina</taxon>
        <taxon>Helicoidea</taxon>
        <taxon>Geomitridae</taxon>
        <taxon>Candidula</taxon>
    </lineage>
</organism>
<keyword evidence="5" id="KW-1185">Reference proteome</keyword>
<feature type="signal peptide" evidence="3">
    <location>
        <begin position="1"/>
        <end position="31"/>
    </location>
</feature>
<dbReference type="AlphaFoldDB" id="A0A8S3YR23"/>
<keyword evidence="2" id="KW-0325">Glycoprotein</keyword>
<evidence type="ECO:0000256" key="1">
    <source>
        <dbReference type="ARBA" id="ARBA00022729"/>
    </source>
</evidence>
<comment type="caution">
    <text evidence="4">The sequence shown here is derived from an EMBL/GenBank/DDBJ whole genome shotgun (WGS) entry which is preliminary data.</text>
</comment>
<keyword evidence="1 3" id="KW-0732">Signal</keyword>
<evidence type="ECO:0008006" key="6">
    <source>
        <dbReference type="Google" id="ProtNLM"/>
    </source>
</evidence>
<reference evidence="4" key="1">
    <citation type="submission" date="2021-04" db="EMBL/GenBank/DDBJ databases">
        <authorList>
            <consortium name="Molecular Ecology Group"/>
        </authorList>
    </citation>
    <scope>NUCLEOTIDE SEQUENCE</scope>
</reference>
<dbReference type="InterPro" id="IPR031424">
    <property type="entry name" value="QVR-like"/>
</dbReference>
<feature type="chain" id="PRO_5035791843" description="Protein sleepless" evidence="3">
    <location>
        <begin position="32"/>
        <end position="163"/>
    </location>
</feature>
<dbReference type="OrthoDB" id="75169at2759"/>
<evidence type="ECO:0000256" key="3">
    <source>
        <dbReference type="SAM" id="SignalP"/>
    </source>
</evidence>
<proteinExistence type="predicted"/>
<protein>
    <recommendedName>
        <fullName evidence="6">Protein sleepless</fullName>
    </recommendedName>
</protein>
<gene>
    <name evidence="4" type="ORF">CUNI_LOCUS5112</name>
</gene>
<dbReference type="Proteomes" id="UP000678393">
    <property type="component" value="Unassembled WGS sequence"/>
</dbReference>
<evidence type="ECO:0000256" key="2">
    <source>
        <dbReference type="ARBA" id="ARBA00023180"/>
    </source>
</evidence>
<dbReference type="PANTHER" id="PTHR38332">
    <property type="entry name" value="PROTEIN CBG11604"/>
    <property type="match status" value="1"/>
</dbReference>
<sequence length="163" mass="18336">MVSEGISMWISRSCLMMLLPLLLRLISTVQAIDCYKCTSINGTMKECEDEFNLSVSTVHLIQRECKYGHFRGTHCFKLKGERDDGIKITVRDCSDGDWGSHCGDIRYLEENGEHRIKGCLKACDHDGCNRSSGSDPNVNAIMALQIAVILSFFSDTLWKIIHS</sequence>
<dbReference type="GO" id="GO:0030431">
    <property type="term" value="P:sleep"/>
    <property type="evidence" value="ECO:0007669"/>
    <property type="project" value="InterPro"/>
</dbReference>
<name>A0A8S3YR23_9EUPU</name>